<dbReference type="AlphaFoldDB" id="A0A1H0BZC2"/>
<dbReference type="Pfam" id="PF00239">
    <property type="entry name" value="Resolvase"/>
    <property type="match status" value="1"/>
</dbReference>
<organism evidence="4 5">
    <name type="scientific">Klenkia soli</name>
    <dbReference type="NCBI Taxonomy" id="1052260"/>
    <lineage>
        <taxon>Bacteria</taxon>
        <taxon>Bacillati</taxon>
        <taxon>Actinomycetota</taxon>
        <taxon>Actinomycetes</taxon>
        <taxon>Geodermatophilales</taxon>
        <taxon>Geodermatophilaceae</taxon>
        <taxon>Klenkia</taxon>
    </lineage>
</organism>
<dbReference type="InterPro" id="IPR011109">
    <property type="entry name" value="DNA_bind_recombinase_dom"/>
</dbReference>
<dbReference type="Gene3D" id="3.90.1750.20">
    <property type="entry name" value="Putative Large Serine Recombinase, Chain B, Domain 2"/>
    <property type="match status" value="1"/>
</dbReference>
<evidence type="ECO:0000256" key="1">
    <source>
        <dbReference type="SAM" id="MobiDB-lite"/>
    </source>
</evidence>
<reference evidence="5" key="1">
    <citation type="submission" date="2016-10" db="EMBL/GenBank/DDBJ databases">
        <authorList>
            <person name="Varghese N."/>
            <person name="Submissions S."/>
        </authorList>
    </citation>
    <scope>NUCLEOTIDE SEQUENCE [LARGE SCALE GENOMIC DNA]</scope>
    <source>
        <strain evidence="5">DSM 45843</strain>
    </source>
</reference>
<name>A0A1H0BZC2_9ACTN</name>
<dbReference type="PROSITE" id="PS51736">
    <property type="entry name" value="RECOMBINASES_3"/>
    <property type="match status" value="1"/>
</dbReference>
<dbReference type="PANTHER" id="PTHR30461">
    <property type="entry name" value="DNA-INVERTASE FROM LAMBDOID PROPHAGE"/>
    <property type="match status" value="1"/>
</dbReference>
<dbReference type="Pfam" id="PF07508">
    <property type="entry name" value="Recombinase"/>
    <property type="match status" value="1"/>
</dbReference>
<proteinExistence type="predicted"/>
<dbReference type="SUPFAM" id="SSF53041">
    <property type="entry name" value="Resolvase-like"/>
    <property type="match status" value="1"/>
</dbReference>
<dbReference type="InterPro" id="IPR038109">
    <property type="entry name" value="DNA_bind_recomb_sf"/>
</dbReference>
<dbReference type="PANTHER" id="PTHR30461:SF23">
    <property type="entry name" value="DNA RECOMBINASE-RELATED"/>
    <property type="match status" value="1"/>
</dbReference>
<feature type="domain" description="Resolvase/invertase-type recombinase catalytic" evidence="2">
    <location>
        <begin position="38"/>
        <end position="185"/>
    </location>
</feature>
<feature type="region of interest" description="Disordered" evidence="1">
    <location>
        <begin position="1"/>
        <end position="22"/>
    </location>
</feature>
<dbReference type="EMBL" id="FNIR01000001">
    <property type="protein sequence ID" value="SDN51058.1"/>
    <property type="molecule type" value="Genomic_DNA"/>
</dbReference>
<dbReference type="SMART" id="SM00857">
    <property type="entry name" value="Resolvase"/>
    <property type="match status" value="1"/>
</dbReference>
<dbReference type="Proteomes" id="UP000199088">
    <property type="component" value="Unassembled WGS sequence"/>
</dbReference>
<sequence>MLIRPGNRANRTVTGSTRKTTGTTVVNRYPLGVSHRPRAFIYARQSLDRSGEGAAVDRQVADCRELAERRGWDVAEVITDNDMSASTGKVRPGYQRLLAAMRARSLEHAVVWHVDRLTRRMLDLEEVIGICEQTGVRLSTVTGDLDLSTDTGRMLARILASVARGEMERKGVRQRRANEQRAEAGHMGWTRRPFGYDRTDGQVVVVEEEATGLRQAAKSVMAGGTLAAAARALDAAGLPTSTGGKWNVKGLRYVLLNPRYAGRVTYNGAEIGEGTWPPIFDITTQDRLTEVLHDSARRMQQGTEAKYLLSGVAQCGRCGGVLFATPVGTGSYRAMAYRCRVCFLARNLGRVDEIVEGAVLARLQRPDAAGLVGEPEDVERLRHEVGELKQRRDDLAGLLADGLLSASAVRERSSGLTKRIADMEGRISAALGNSPVAALVGAADIAAVWSSLTVRRRKEAVSALMTVTVLPAGKGQRFNPELIQVDWRVSDG</sequence>
<dbReference type="InterPro" id="IPR006119">
    <property type="entry name" value="Resolv_N"/>
</dbReference>
<dbReference type="GO" id="GO:0003677">
    <property type="term" value="F:DNA binding"/>
    <property type="evidence" value="ECO:0007669"/>
    <property type="project" value="InterPro"/>
</dbReference>
<evidence type="ECO:0000313" key="4">
    <source>
        <dbReference type="EMBL" id="SDN51058.1"/>
    </source>
</evidence>
<dbReference type="STRING" id="1052260.SAMN05660199_00163"/>
<dbReference type="PROSITE" id="PS51737">
    <property type="entry name" value="RECOMBINASE_DNA_BIND"/>
    <property type="match status" value="1"/>
</dbReference>
<feature type="compositionally biased region" description="Low complexity" evidence="1">
    <location>
        <begin position="10"/>
        <end position="22"/>
    </location>
</feature>
<dbReference type="CDD" id="cd00338">
    <property type="entry name" value="Ser_Recombinase"/>
    <property type="match status" value="1"/>
</dbReference>
<dbReference type="InterPro" id="IPR050639">
    <property type="entry name" value="SSR_resolvase"/>
</dbReference>
<protein>
    <submittedName>
        <fullName evidence="4">Site-specific DNA recombinase</fullName>
    </submittedName>
</protein>
<dbReference type="GO" id="GO:0000150">
    <property type="term" value="F:DNA strand exchange activity"/>
    <property type="evidence" value="ECO:0007669"/>
    <property type="project" value="InterPro"/>
</dbReference>
<accession>A0A1H0BZC2</accession>
<dbReference type="RefSeq" id="WP_091238021.1">
    <property type="nucleotide sequence ID" value="NZ_FNIR01000001.1"/>
</dbReference>
<gene>
    <name evidence="4" type="ORF">SAMN05660199_00163</name>
</gene>
<evidence type="ECO:0000259" key="2">
    <source>
        <dbReference type="PROSITE" id="PS51736"/>
    </source>
</evidence>
<keyword evidence="5" id="KW-1185">Reference proteome</keyword>
<feature type="domain" description="Recombinase" evidence="3">
    <location>
        <begin position="193"/>
        <end position="298"/>
    </location>
</feature>
<evidence type="ECO:0000259" key="3">
    <source>
        <dbReference type="PROSITE" id="PS51737"/>
    </source>
</evidence>
<dbReference type="InterPro" id="IPR036162">
    <property type="entry name" value="Resolvase-like_N_sf"/>
</dbReference>
<evidence type="ECO:0000313" key="5">
    <source>
        <dbReference type="Proteomes" id="UP000199088"/>
    </source>
</evidence>
<dbReference type="OrthoDB" id="4500247at2"/>
<dbReference type="Gene3D" id="3.40.50.1390">
    <property type="entry name" value="Resolvase, N-terminal catalytic domain"/>
    <property type="match status" value="1"/>
</dbReference>